<dbReference type="AlphaFoldDB" id="A0A846QDX1"/>
<dbReference type="GO" id="GO:0016740">
    <property type="term" value="F:transferase activity"/>
    <property type="evidence" value="ECO:0007669"/>
    <property type="project" value="UniProtKB-KW"/>
</dbReference>
<dbReference type="InterPro" id="IPR029044">
    <property type="entry name" value="Nucleotide-diphossugar_trans"/>
</dbReference>
<keyword evidence="2" id="KW-0808">Transferase</keyword>
<dbReference type="SUPFAM" id="SSF53448">
    <property type="entry name" value="Nucleotide-diphospho-sugar transferases"/>
    <property type="match status" value="1"/>
</dbReference>
<evidence type="ECO:0000259" key="1">
    <source>
        <dbReference type="Pfam" id="PF00535"/>
    </source>
</evidence>
<evidence type="ECO:0000313" key="2">
    <source>
        <dbReference type="EMBL" id="NJB66926.1"/>
    </source>
</evidence>
<comment type="caution">
    <text evidence="2">The sequence shown here is derived from an EMBL/GenBank/DDBJ whole genome shotgun (WGS) entry which is preliminary data.</text>
</comment>
<proteinExistence type="predicted"/>
<dbReference type="PANTHER" id="PTHR43685">
    <property type="entry name" value="GLYCOSYLTRANSFERASE"/>
    <property type="match status" value="1"/>
</dbReference>
<dbReference type="PANTHER" id="PTHR43685:SF2">
    <property type="entry name" value="GLYCOSYLTRANSFERASE 2-LIKE DOMAIN-CONTAINING PROTEIN"/>
    <property type="match status" value="1"/>
</dbReference>
<dbReference type="RefSeq" id="WP_342448572.1">
    <property type="nucleotide sequence ID" value="NZ_JAATJA010000001.1"/>
</dbReference>
<organism evidence="2 3">
    <name type="scientific">Desulfobaculum xiamenense</name>
    <dbReference type="NCBI Taxonomy" id="995050"/>
    <lineage>
        <taxon>Bacteria</taxon>
        <taxon>Pseudomonadati</taxon>
        <taxon>Thermodesulfobacteriota</taxon>
        <taxon>Desulfovibrionia</taxon>
        <taxon>Desulfovibrionales</taxon>
        <taxon>Desulfovibrionaceae</taxon>
        <taxon>Desulfobaculum</taxon>
    </lineage>
</organism>
<dbReference type="InterPro" id="IPR001173">
    <property type="entry name" value="Glyco_trans_2-like"/>
</dbReference>
<accession>A0A846QDX1</accession>
<evidence type="ECO:0000313" key="3">
    <source>
        <dbReference type="Proteomes" id="UP000580856"/>
    </source>
</evidence>
<name>A0A846QDX1_9BACT</name>
<protein>
    <submittedName>
        <fullName evidence="2">Glycosyltransferase involved in cell wall biosynthesis</fullName>
    </submittedName>
</protein>
<dbReference type="GO" id="GO:0044010">
    <property type="term" value="P:single-species biofilm formation"/>
    <property type="evidence" value="ECO:0007669"/>
    <property type="project" value="TreeGrafter"/>
</dbReference>
<dbReference type="InterPro" id="IPR050834">
    <property type="entry name" value="Glycosyltransf_2"/>
</dbReference>
<dbReference type="Gene3D" id="3.90.550.10">
    <property type="entry name" value="Spore Coat Polysaccharide Biosynthesis Protein SpsA, Chain A"/>
    <property type="match status" value="1"/>
</dbReference>
<dbReference type="Proteomes" id="UP000580856">
    <property type="component" value="Unassembled WGS sequence"/>
</dbReference>
<reference evidence="2 3" key="1">
    <citation type="submission" date="2020-03" db="EMBL/GenBank/DDBJ databases">
        <title>Genomic Encyclopedia of Type Strains, Phase IV (KMG-IV): sequencing the most valuable type-strain genomes for metagenomic binning, comparative biology and taxonomic classification.</title>
        <authorList>
            <person name="Goeker M."/>
        </authorList>
    </citation>
    <scope>NUCLEOTIDE SEQUENCE [LARGE SCALE GENOMIC DNA]</scope>
    <source>
        <strain evidence="2 3">DSM 24233</strain>
    </source>
</reference>
<dbReference type="CDD" id="cd00761">
    <property type="entry name" value="Glyco_tranf_GTA_type"/>
    <property type="match status" value="1"/>
</dbReference>
<sequence length="293" mass="32544">MKDISISIIVPNYNYGRFLPRLFTSLCAQSRGLSDVEVIVIDDGSTDDSVAVANELGATLGAAEFRVVRMRHSGRPGTVRNVGLARACGRFMLCLDPDDEVAPQYLGATLAALEGCPQAGMAVTDYELAEGDDVRVIRVPEFDPDILRTQNPYPSVMLFRREVYERCGGYRDDTAYEDWELWVRAASAGFRVVRVERTLFRYNFHAGNYSQTARRDDARAKAALVLANRRFFDAQVVAWARGVERGEPWAVGFGRGLIPRAEDVRTLRGIAERVAGEMAAKHREGEVIPPVTP</sequence>
<dbReference type="EMBL" id="JAATJA010000001">
    <property type="protein sequence ID" value="NJB66926.1"/>
    <property type="molecule type" value="Genomic_DNA"/>
</dbReference>
<keyword evidence="3" id="KW-1185">Reference proteome</keyword>
<feature type="domain" description="Glycosyltransferase 2-like" evidence="1">
    <location>
        <begin position="7"/>
        <end position="138"/>
    </location>
</feature>
<dbReference type="Pfam" id="PF00535">
    <property type="entry name" value="Glycos_transf_2"/>
    <property type="match status" value="1"/>
</dbReference>
<gene>
    <name evidence="2" type="ORF">GGQ74_000566</name>
</gene>